<accession>A0A2G9RTR0</accession>
<dbReference type="Proteomes" id="UP000228934">
    <property type="component" value="Unassembled WGS sequence"/>
</dbReference>
<sequence length="84" mass="9588">MSKDISGNNFSIKYKQTAIAHVYTFRMFISIHEQSSVDCWTISYQETAACRHGAAVMSTYWGPFCFFCSCALQSLCWPLKGTKR</sequence>
<dbReference type="AlphaFoldDB" id="A0A2G9RTR0"/>
<dbReference type="EMBL" id="KV933306">
    <property type="protein sequence ID" value="PIO31185.1"/>
    <property type="molecule type" value="Genomic_DNA"/>
</dbReference>
<reference evidence="2" key="1">
    <citation type="journal article" date="2017" name="Nat. Commun.">
        <title>The North American bullfrog draft genome provides insight into hormonal regulation of long noncoding RNA.</title>
        <authorList>
            <person name="Hammond S.A."/>
            <person name="Warren R.L."/>
            <person name="Vandervalk B.P."/>
            <person name="Kucuk E."/>
            <person name="Khan H."/>
            <person name="Gibb E.A."/>
            <person name="Pandoh P."/>
            <person name="Kirk H."/>
            <person name="Zhao Y."/>
            <person name="Jones M."/>
            <person name="Mungall A.J."/>
            <person name="Coope R."/>
            <person name="Pleasance S."/>
            <person name="Moore R.A."/>
            <person name="Holt R.A."/>
            <person name="Round J.M."/>
            <person name="Ohora S."/>
            <person name="Walle B.V."/>
            <person name="Veldhoen N."/>
            <person name="Helbing C.C."/>
            <person name="Birol I."/>
        </authorList>
    </citation>
    <scope>NUCLEOTIDE SEQUENCE [LARGE SCALE GENOMIC DNA]</scope>
</reference>
<organism evidence="1 2">
    <name type="scientific">Aquarana catesbeiana</name>
    <name type="common">American bullfrog</name>
    <name type="synonym">Rana catesbeiana</name>
    <dbReference type="NCBI Taxonomy" id="8400"/>
    <lineage>
        <taxon>Eukaryota</taxon>
        <taxon>Metazoa</taxon>
        <taxon>Chordata</taxon>
        <taxon>Craniata</taxon>
        <taxon>Vertebrata</taxon>
        <taxon>Euteleostomi</taxon>
        <taxon>Amphibia</taxon>
        <taxon>Batrachia</taxon>
        <taxon>Anura</taxon>
        <taxon>Neobatrachia</taxon>
        <taxon>Ranoidea</taxon>
        <taxon>Ranidae</taxon>
        <taxon>Aquarana</taxon>
    </lineage>
</organism>
<evidence type="ECO:0000313" key="1">
    <source>
        <dbReference type="EMBL" id="PIO31185.1"/>
    </source>
</evidence>
<gene>
    <name evidence="1" type="ORF">AB205_0003400</name>
</gene>
<evidence type="ECO:0000313" key="2">
    <source>
        <dbReference type="Proteomes" id="UP000228934"/>
    </source>
</evidence>
<keyword evidence="2" id="KW-1185">Reference proteome</keyword>
<dbReference type="OrthoDB" id="10050321at2759"/>
<name>A0A2G9RTR0_AQUCT</name>
<proteinExistence type="predicted"/>
<protein>
    <submittedName>
        <fullName evidence="1">Uncharacterized protein</fullName>
    </submittedName>
</protein>